<dbReference type="HOGENOM" id="CLU_3280146_0_0_1"/>
<evidence type="ECO:0000313" key="1">
    <source>
        <dbReference type="EnsemblMetazoa" id="tetur34g00440.1"/>
    </source>
</evidence>
<dbReference type="EMBL" id="CAEY01000990">
    <property type="status" value="NOT_ANNOTATED_CDS"/>
    <property type="molecule type" value="Genomic_DNA"/>
</dbReference>
<reference evidence="1" key="2">
    <citation type="submission" date="2015-06" db="UniProtKB">
        <authorList>
            <consortium name="EnsemblMetazoa"/>
        </authorList>
    </citation>
    <scope>IDENTIFICATION</scope>
</reference>
<dbReference type="AlphaFoldDB" id="T1L2U5"/>
<reference evidence="2" key="1">
    <citation type="submission" date="2011-08" db="EMBL/GenBank/DDBJ databases">
        <authorList>
            <person name="Rombauts S."/>
        </authorList>
    </citation>
    <scope>NUCLEOTIDE SEQUENCE</scope>
    <source>
        <strain evidence="2">London</strain>
    </source>
</reference>
<keyword evidence="2" id="KW-1185">Reference proteome</keyword>
<name>T1L2U5_TETUR</name>
<protein>
    <submittedName>
        <fullName evidence="1">Uncharacterized protein</fullName>
    </submittedName>
</protein>
<proteinExistence type="predicted"/>
<sequence length="41" mass="4580">MEIDNVMETKFGFTGLTDFGCILDTKLPVKISENEKNSSIN</sequence>
<dbReference type="Proteomes" id="UP000015104">
    <property type="component" value="Unassembled WGS sequence"/>
</dbReference>
<dbReference type="EnsemblMetazoa" id="tetur34g00440.1">
    <property type="protein sequence ID" value="tetur34g00440.1"/>
    <property type="gene ID" value="tetur34g00440"/>
</dbReference>
<organism evidence="1 2">
    <name type="scientific">Tetranychus urticae</name>
    <name type="common">Two-spotted spider mite</name>
    <dbReference type="NCBI Taxonomy" id="32264"/>
    <lineage>
        <taxon>Eukaryota</taxon>
        <taxon>Metazoa</taxon>
        <taxon>Ecdysozoa</taxon>
        <taxon>Arthropoda</taxon>
        <taxon>Chelicerata</taxon>
        <taxon>Arachnida</taxon>
        <taxon>Acari</taxon>
        <taxon>Acariformes</taxon>
        <taxon>Trombidiformes</taxon>
        <taxon>Prostigmata</taxon>
        <taxon>Eleutherengona</taxon>
        <taxon>Raphignathae</taxon>
        <taxon>Tetranychoidea</taxon>
        <taxon>Tetranychidae</taxon>
        <taxon>Tetranychus</taxon>
    </lineage>
</organism>
<accession>T1L2U5</accession>
<evidence type="ECO:0000313" key="2">
    <source>
        <dbReference type="Proteomes" id="UP000015104"/>
    </source>
</evidence>